<proteinExistence type="predicted"/>
<protein>
    <submittedName>
        <fullName evidence="7">Peptidase M10A and M12B matrixin and adamalysin</fullName>
    </submittedName>
</protein>
<keyword evidence="4" id="KW-0862">Zinc</keyword>
<keyword evidence="2" id="KW-0479">Metal-binding</keyword>
<dbReference type="SMART" id="SM00235">
    <property type="entry name" value="ZnMc"/>
    <property type="match status" value="1"/>
</dbReference>
<keyword evidence="5" id="KW-0732">Signal</keyword>
<evidence type="ECO:0000256" key="2">
    <source>
        <dbReference type="ARBA" id="ARBA00022723"/>
    </source>
</evidence>
<evidence type="ECO:0000256" key="5">
    <source>
        <dbReference type="SAM" id="SignalP"/>
    </source>
</evidence>
<dbReference type="OrthoDB" id="733404at2"/>
<dbReference type="InterPro" id="IPR006026">
    <property type="entry name" value="Peptidase_Metallo"/>
</dbReference>
<gene>
    <name evidence="7" type="ordered locus">SL003B_1401</name>
</gene>
<accession>F2J2D3</accession>
<reference evidence="7 8" key="1">
    <citation type="journal article" date="2011" name="J. Bacteriol.">
        <title>Complete genome sequence of Polymorphum gilvum SL003B-26A1T, a crude oil-degrading bacterium from oil-polluted saline soil.</title>
        <authorList>
            <person name="Li S.G."/>
            <person name="Tang Y.Q."/>
            <person name="Nie Y."/>
            <person name="Cai M."/>
            <person name="Wu X.L."/>
        </authorList>
    </citation>
    <scope>NUCLEOTIDE SEQUENCE [LARGE SCALE GENOMIC DNA]</scope>
    <source>
        <strain evidence="8">LMG 25793 / CGMCC 1.9160 / SL003B-26A1</strain>
    </source>
</reference>
<dbReference type="SUPFAM" id="SSF55486">
    <property type="entry name" value="Metalloproteases ('zincins'), catalytic domain"/>
    <property type="match status" value="1"/>
</dbReference>
<dbReference type="HOGENOM" id="CLU_089925_0_0_5"/>
<dbReference type="GO" id="GO:0008270">
    <property type="term" value="F:zinc ion binding"/>
    <property type="evidence" value="ECO:0007669"/>
    <property type="project" value="InterPro"/>
</dbReference>
<sequence>MTLTSIAKVIGGTLAAVTLLSAAAMAEEAGYKLLKLDGQFVKWGTPEFGSPAHVTYAFADTAIEDPQARNCQRIVPLDALALRSGLTMAAVRAEAAAAFSLWQAAGGVSFQEVDSTRDAQIVIGAQAQPRGYAFANVRAGTGARVVARPAPAGGRGMNLPQVSPGVTAGAADIAPIERSAICLNPARSWKIGFNGDADTYDLRYTFAHEIGHAIGLDHPHGAGPLMHFKYQEAYRTPQVGDVAGVVRLYGEPQVRRRQDG</sequence>
<feature type="chain" id="PRO_5003278692" evidence="5">
    <location>
        <begin position="27"/>
        <end position="260"/>
    </location>
</feature>
<evidence type="ECO:0000256" key="4">
    <source>
        <dbReference type="ARBA" id="ARBA00022833"/>
    </source>
</evidence>
<feature type="signal peptide" evidence="5">
    <location>
        <begin position="1"/>
        <end position="26"/>
    </location>
</feature>
<dbReference type="AlphaFoldDB" id="F2J2D3"/>
<evidence type="ECO:0000313" key="7">
    <source>
        <dbReference type="EMBL" id="ADZ69829.1"/>
    </source>
</evidence>
<dbReference type="Gene3D" id="3.40.390.10">
    <property type="entry name" value="Collagenase (Catalytic Domain)"/>
    <property type="match status" value="1"/>
</dbReference>
<dbReference type="EMBL" id="CP002568">
    <property type="protein sequence ID" value="ADZ69829.1"/>
    <property type="molecule type" value="Genomic_DNA"/>
</dbReference>
<dbReference type="Pfam" id="PF00413">
    <property type="entry name" value="Peptidase_M10"/>
    <property type="match status" value="1"/>
</dbReference>
<dbReference type="PRINTS" id="PR00138">
    <property type="entry name" value="MATRIXIN"/>
</dbReference>
<dbReference type="GO" id="GO:0004222">
    <property type="term" value="F:metalloendopeptidase activity"/>
    <property type="evidence" value="ECO:0007669"/>
    <property type="project" value="InterPro"/>
</dbReference>
<evidence type="ECO:0000256" key="1">
    <source>
        <dbReference type="ARBA" id="ARBA00022670"/>
    </source>
</evidence>
<dbReference type="GO" id="GO:0031012">
    <property type="term" value="C:extracellular matrix"/>
    <property type="evidence" value="ECO:0007669"/>
    <property type="project" value="InterPro"/>
</dbReference>
<evidence type="ECO:0000313" key="8">
    <source>
        <dbReference type="Proteomes" id="UP000008130"/>
    </source>
</evidence>
<evidence type="ECO:0000256" key="3">
    <source>
        <dbReference type="ARBA" id="ARBA00022801"/>
    </source>
</evidence>
<keyword evidence="8" id="KW-1185">Reference proteome</keyword>
<dbReference type="PATRIC" id="fig|991905.3.peg.1441"/>
<dbReference type="RefSeq" id="WP_013652146.1">
    <property type="nucleotide sequence ID" value="NC_015259.1"/>
</dbReference>
<dbReference type="GO" id="GO:0006508">
    <property type="term" value="P:proteolysis"/>
    <property type="evidence" value="ECO:0007669"/>
    <property type="project" value="UniProtKB-KW"/>
</dbReference>
<dbReference type="STRING" id="991905.SL003B_1401"/>
<evidence type="ECO:0000259" key="6">
    <source>
        <dbReference type="SMART" id="SM00235"/>
    </source>
</evidence>
<organism evidence="7 8">
    <name type="scientific">Polymorphum gilvum (strain LMG 25793 / CGMCC 1.9160 / SL003B-26A1)</name>
    <dbReference type="NCBI Taxonomy" id="991905"/>
    <lineage>
        <taxon>Bacteria</taxon>
        <taxon>Pseudomonadati</taxon>
        <taxon>Pseudomonadota</taxon>
        <taxon>Alphaproteobacteria</taxon>
        <taxon>Rhodobacterales</taxon>
        <taxon>Paracoccaceae</taxon>
        <taxon>Polymorphum</taxon>
    </lineage>
</organism>
<dbReference type="eggNOG" id="COG5549">
    <property type="taxonomic scope" value="Bacteria"/>
</dbReference>
<keyword evidence="1" id="KW-0645">Protease</keyword>
<dbReference type="InterPro" id="IPR024079">
    <property type="entry name" value="MetalloPept_cat_dom_sf"/>
</dbReference>
<dbReference type="Proteomes" id="UP000008130">
    <property type="component" value="Chromosome"/>
</dbReference>
<name>F2J2D3_POLGS</name>
<dbReference type="InterPro" id="IPR021190">
    <property type="entry name" value="Pept_M10A"/>
</dbReference>
<feature type="domain" description="Peptidase metallopeptidase" evidence="6">
    <location>
        <begin position="64"/>
        <end position="251"/>
    </location>
</feature>
<dbReference type="InterPro" id="IPR001818">
    <property type="entry name" value="Pept_M10_metallopeptidase"/>
</dbReference>
<keyword evidence="3" id="KW-0378">Hydrolase</keyword>
<dbReference type="KEGG" id="pgv:SL003B_1401"/>